<feature type="region of interest" description="Disordered" evidence="13">
    <location>
        <begin position="191"/>
        <end position="238"/>
    </location>
</feature>
<dbReference type="GO" id="GO:0005886">
    <property type="term" value="C:plasma membrane"/>
    <property type="evidence" value="ECO:0007669"/>
    <property type="project" value="TreeGrafter"/>
</dbReference>
<proteinExistence type="inferred from homology"/>
<keyword evidence="16" id="KW-1185">Reference proteome</keyword>
<dbReference type="FunFam" id="1.10.287.770:FF:000001">
    <property type="entry name" value="Acid-sensing ion channel subunit 1"/>
    <property type="match status" value="1"/>
</dbReference>
<keyword evidence="5 14" id="KW-1133">Transmembrane helix</keyword>
<keyword evidence="11 12" id="KW-0407">Ion channel</keyword>
<comment type="subcellular location">
    <subcellularLocation>
        <location evidence="1">Membrane</location>
        <topology evidence="1">Multi-pass membrane protein</topology>
    </subcellularLocation>
</comment>
<evidence type="ECO:0000256" key="13">
    <source>
        <dbReference type="SAM" id="MobiDB-lite"/>
    </source>
</evidence>
<feature type="transmembrane region" description="Helical" evidence="14">
    <location>
        <begin position="110"/>
        <end position="135"/>
    </location>
</feature>
<dbReference type="InterPro" id="IPR001873">
    <property type="entry name" value="ENaC"/>
</dbReference>
<keyword evidence="4 12" id="KW-0812">Transmembrane</keyword>
<comment type="similarity">
    <text evidence="12">Belongs to the amiloride-sensitive sodium channel (TC 1.A.6) family.</text>
</comment>
<evidence type="ECO:0000256" key="2">
    <source>
        <dbReference type="ARBA" id="ARBA00022448"/>
    </source>
</evidence>
<keyword evidence="6" id="KW-0915">Sodium</keyword>
<dbReference type="PANTHER" id="PTHR11690:SF248">
    <property type="entry name" value="PICKPOCKET 17, ISOFORM A"/>
    <property type="match status" value="1"/>
</dbReference>
<keyword evidence="2 12" id="KW-0813">Transport</keyword>
<evidence type="ECO:0000256" key="1">
    <source>
        <dbReference type="ARBA" id="ARBA00004141"/>
    </source>
</evidence>
<dbReference type="Proteomes" id="UP000275408">
    <property type="component" value="Unassembled WGS sequence"/>
</dbReference>
<gene>
    <name evidence="15" type="ORF">pdam_00000231</name>
</gene>
<keyword evidence="8 14" id="KW-0472">Membrane</keyword>
<sequence>MVTDRAYTDLNMNIKLCGLFTRLNDSCVVDISTTNKTECVNVTTELTSATSRVSSPADPWKVNAEINSSQADLIMTKNKRSLRELLYEFADGTSAHGVGKIGSTAKAKSWFWCGFWVLVTLTCAGMVISQGILLLETYLDKPTKSDIDVTYVRTVQFPAVTICNLNIIRRSKIRSFGDTEAIVSTFDKFMEREPPKDGHEHDKEGAAANQSSSSSSSTSFGPPDRQKEAMKESLKIDDSNAEEHMRLSNVTVDEQAYAEYLILSTLAKQNISDLMDAGHKFNELVFRCNWKDFSCKDGLMGDQGCMYSCLAEAQKEKCNCTEGKFPVGGEICLNVTELQCVQEQQKRYDNDELGCSRRCPQPCQQMSFRTSMSNSAWALYYEKQVQAMMRREGNTNFKNMGNDKDTLRQNFLRIKIYFEELNMEKITYSEYYAFENLMSDVGGQLGLWIGVSFITVAEVIKLLLDMIRVLARKFYLTDGEVRDIHEMK</sequence>
<feature type="compositionally biased region" description="Basic and acidic residues" evidence="13">
    <location>
        <begin position="224"/>
        <end position="238"/>
    </location>
</feature>
<evidence type="ECO:0000313" key="16">
    <source>
        <dbReference type="Proteomes" id="UP000275408"/>
    </source>
</evidence>
<reference evidence="15 16" key="1">
    <citation type="journal article" date="2018" name="Sci. Rep.">
        <title>Comparative analysis of the Pocillopora damicornis genome highlights role of immune system in coral evolution.</title>
        <authorList>
            <person name="Cunning R."/>
            <person name="Bay R.A."/>
            <person name="Gillette P."/>
            <person name="Baker A.C."/>
            <person name="Traylor-Knowles N."/>
        </authorList>
    </citation>
    <scope>NUCLEOTIDE SEQUENCE [LARGE SCALE GENOMIC DNA]</scope>
    <source>
        <strain evidence="15">RSMAS</strain>
        <tissue evidence="15">Whole animal</tissue>
    </source>
</reference>
<keyword evidence="3 12" id="KW-0894">Sodium channel</keyword>
<keyword evidence="10 12" id="KW-0739">Sodium transport</keyword>
<evidence type="ECO:0000256" key="8">
    <source>
        <dbReference type="ARBA" id="ARBA00023136"/>
    </source>
</evidence>
<accession>A0A3M6UXH7</accession>
<dbReference type="GO" id="GO:0015280">
    <property type="term" value="F:ligand-gated sodium channel activity"/>
    <property type="evidence" value="ECO:0007669"/>
    <property type="project" value="TreeGrafter"/>
</dbReference>
<evidence type="ECO:0000256" key="4">
    <source>
        <dbReference type="ARBA" id="ARBA00022692"/>
    </source>
</evidence>
<feature type="compositionally biased region" description="Basic and acidic residues" evidence="13">
    <location>
        <begin position="191"/>
        <end position="205"/>
    </location>
</feature>
<evidence type="ECO:0000256" key="7">
    <source>
        <dbReference type="ARBA" id="ARBA00023065"/>
    </source>
</evidence>
<dbReference type="OrthoDB" id="5986193at2759"/>
<protein>
    <submittedName>
        <fullName evidence="15">Uncharacterized protein</fullName>
    </submittedName>
</protein>
<dbReference type="Gene3D" id="1.10.287.770">
    <property type="entry name" value="YojJ-like"/>
    <property type="match status" value="1"/>
</dbReference>
<name>A0A3M6UXH7_POCDA</name>
<keyword evidence="7 12" id="KW-0406">Ion transport</keyword>
<organism evidence="15 16">
    <name type="scientific">Pocillopora damicornis</name>
    <name type="common">Cauliflower coral</name>
    <name type="synonym">Millepora damicornis</name>
    <dbReference type="NCBI Taxonomy" id="46731"/>
    <lineage>
        <taxon>Eukaryota</taxon>
        <taxon>Metazoa</taxon>
        <taxon>Cnidaria</taxon>
        <taxon>Anthozoa</taxon>
        <taxon>Hexacorallia</taxon>
        <taxon>Scleractinia</taxon>
        <taxon>Astrocoeniina</taxon>
        <taxon>Pocilloporidae</taxon>
        <taxon>Pocillopora</taxon>
    </lineage>
</organism>
<evidence type="ECO:0000256" key="14">
    <source>
        <dbReference type="SAM" id="Phobius"/>
    </source>
</evidence>
<dbReference type="PANTHER" id="PTHR11690">
    <property type="entry name" value="AMILORIDE-SENSITIVE SODIUM CHANNEL-RELATED"/>
    <property type="match status" value="1"/>
</dbReference>
<evidence type="ECO:0000256" key="12">
    <source>
        <dbReference type="RuleBase" id="RU000679"/>
    </source>
</evidence>
<evidence type="ECO:0000256" key="6">
    <source>
        <dbReference type="ARBA" id="ARBA00023053"/>
    </source>
</evidence>
<dbReference type="EMBL" id="RCHS01000537">
    <property type="protein sequence ID" value="RMX58289.1"/>
    <property type="molecule type" value="Genomic_DNA"/>
</dbReference>
<comment type="caution">
    <text evidence="15">The sequence shown here is derived from an EMBL/GenBank/DDBJ whole genome shotgun (WGS) entry which is preliminary data.</text>
</comment>
<evidence type="ECO:0000256" key="5">
    <source>
        <dbReference type="ARBA" id="ARBA00022989"/>
    </source>
</evidence>
<evidence type="ECO:0000256" key="11">
    <source>
        <dbReference type="ARBA" id="ARBA00023303"/>
    </source>
</evidence>
<keyword evidence="9" id="KW-0325">Glycoprotein</keyword>
<evidence type="ECO:0000256" key="3">
    <source>
        <dbReference type="ARBA" id="ARBA00022461"/>
    </source>
</evidence>
<dbReference type="Pfam" id="PF00858">
    <property type="entry name" value="ASC"/>
    <property type="match status" value="2"/>
</dbReference>
<evidence type="ECO:0000256" key="9">
    <source>
        <dbReference type="ARBA" id="ARBA00023180"/>
    </source>
</evidence>
<evidence type="ECO:0000313" key="15">
    <source>
        <dbReference type="EMBL" id="RMX58289.1"/>
    </source>
</evidence>
<evidence type="ECO:0000256" key="10">
    <source>
        <dbReference type="ARBA" id="ARBA00023201"/>
    </source>
</evidence>
<dbReference type="AlphaFoldDB" id="A0A3M6UXH7"/>